<dbReference type="InterPro" id="IPR051677">
    <property type="entry name" value="AfsR-DnrI-RedD_regulator"/>
</dbReference>
<keyword evidence="9" id="KW-1185">Reference proteome</keyword>
<comment type="similarity">
    <text evidence="1">Belongs to the AfsR/DnrI/RedD regulatory family.</text>
</comment>
<evidence type="ECO:0000313" key="9">
    <source>
        <dbReference type="Proteomes" id="UP000579523"/>
    </source>
</evidence>
<dbReference type="Gene3D" id="1.25.40.10">
    <property type="entry name" value="Tetratricopeptide repeat domain"/>
    <property type="match status" value="1"/>
</dbReference>
<organism evidence="8 9">
    <name type="scientific">Streptomyces griseomycini</name>
    <dbReference type="NCBI Taxonomy" id="66895"/>
    <lineage>
        <taxon>Bacteria</taxon>
        <taxon>Bacillati</taxon>
        <taxon>Actinomycetota</taxon>
        <taxon>Actinomycetes</taxon>
        <taxon>Kitasatosporales</taxon>
        <taxon>Streptomycetaceae</taxon>
        <taxon>Streptomyces</taxon>
    </lineage>
</organism>
<keyword evidence="2" id="KW-0902">Two-component regulatory system</keyword>
<evidence type="ECO:0000256" key="1">
    <source>
        <dbReference type="ARBA" id="ARBA00005820"/>
    </source>
</evidence>
<gene>
    <name evidence="8" type="ORF">FHS37_006870</name>
</gene>
<reference evidence="8 9" key="1">
    <citation type="submission" date="2020-08" db="EMBL/GenBank/DDBJ databases">
        <title>Genomic Encyclopedia of Type Strains, Phase III (KMG-III): the genomes of soil and plant-associated and newly described type strains.</title>
        <authorList>
            <person name="Whitman W."/>
        </authorList>
    </citation>
    <scope>NUCLEOTIDE SEQUENCE [LARGE SCALE GENOMIC DNA]</scope>
    <source>
        <strain evidence="8 9">CECT 3273</strain>
    </source>
</reference>
<evidence type="ECO:0000313" key="8">
    <source>
        <dbReference type="EMBL" id="MBB4902773.1"/>
    </source>
</evidence>
<evidence type="ECO:0000256" key="5">
    <source>
        <dbReference type="ARBA" id="ARBA00023163"/>
    </source>
</evidence>
<dbReference type="SUPFAM" id="SSF46894">
    <property type="entry name" value="C-terminal effector domain of the bipartite response regulators"/>
    <property type="match status" value="1"/>
</dbReference>
<keyword evidence="3" id="KW-0805">Transcription regulation</keyword>
<proteinExistence type="inferred from homology"/>
<sequence length="280" mass="30766">MDIEVLGTLAVREYGIPVTPSAPKPRQVLALLALRADQVVPVEVLTEELWGDRPPRSARTTLQTYILQLREQLTAALRHAPAGSEPRTAKDVLVTTPGGYLLRTSPGSNDAREFDRLAGMGYRALDAEDFAGASRRLTEALALWNGPALAGIPAGPQLEMEIRRLEESRLCALYQRIEADLRLGRHRELLGELTVLAGRYRTHENLHGQLMLALHRSGRRGEALGVYQRLRQSLVRDLGLEPSAGLRRLQRSILMTGPEAALDPVPAEFSAAADRLARVG</sequence>
<dbReference type="SUPFAM" id="SSF48452">
    <property type="entry name" value="TPR-like"/>
    <property type="match status" value="1"/>
</dbReference>
<dbReference type="RefSeq" id="WP_184828316.1">
    <property type="nucleotide sequence ID" value="NZ_BMTI01000044.1"/>
</dbReference>
<accession>A0A7W7VA54</accession>
<dbReference type="Pfam" id="PF03704">
    <property type="entry name" value="BTAD"/>
    <property type="match status" value="1"/>
</dbReference>
<dbReference type="PROSITE" id="PS51755">
    <property type="entry name" value="OMPR_PHOB"/>
    <property type="match status" value="1"/>
</dbReference>
<dbReference type="SMART" id="SM01043">
    <property type="entry name" value="BTAD"/>
    <property type="match status" value="1"/>
</dbReference>
<feature type="DNA-binding region" description="OmpR/PhoB-type" evidence="6">
    <location>
        <begin position="1"/>
        <end position="104"/>
    </location>
</feature>
<evidence type="ECO:0000256" key="3">
    <source>
        <dbReference type="ARBA" id="ARBA00023015"/>
    </source>
</evidence>
<dbReference type="InterPro" id="IPR001867">
    <property type="entry name" value="OmpR/PhoB-type_DNA-bd"/>
</dbReference>
<dbReference type="InterPro" id="IPR016032">
    <property type="entry name" value="Sig_transdc_resp-reg_C-effctor"/>
</dbReference>
<dbReference type="InterPro" id="IPR036388">
    <property type="entry name" value="WH-like_DNA-bd_sf"/>
</dbReference>
<dbReference type="AlphaFoldDB" id="A0A7W7VA54"/>
<dbReference type="EMBL" id="JACHJI010000019">
    <property type="protein sequence ID" value="MBB4902773.1"/>
    <property type="molecule type" value="Genomic_DNA"/>
</dbReference>
<dbReference type="Gene3D" id="1.10.10.10">
    <property type="entry name" value="Winged helix-like DNA-binding domain superfamily/Winged helix DNA-binding domain"/>
    <property type="match status" value="1"/>
</dbReference>
<comment type="caution">
    <text evidence="8">The sequence shown here is derived from an EMBL/GenBank/DDBJ whole genome shotgun (WGS) entry which is preliminary data.</text>
</comment>
<dbReference type="GO" id="GO:0000160">
    <property type="term" value="P:phosphorelay signal transduction system"/>
    <property type="evidence" value="ECO:0007669"/>
    <property type="project" value="UniProtKB-KW"/>
</dbReference>
<evidence type="ECO:0000259" key="7">
    <source>
        <dbReference type="PROSITE" id="PS51755"/>
    </source>
</evidence>
<dbReference type="CDD" id="cd15831">
    <property type="entry name" value="BTAD"/>
    <property type="match status" value="1"/>
</dbReference>
<keyword evidence="5" id="KW-0804">Transcription</keyword>
<evidence type="ECO:0000256" key="4">
    <source>
        <dbReference type="ARBA" id="ARBA00023125"/>
    </source>
</evidence>
<evidence type="ECO:0000256" key="6">
    <source>
        <dbReference type="PROSITE-ProRule" id="PRU01091"/>
    </source>
</evidence>
<feature type="domain" description="OmpR/PhoB-type" evidence="7">
    <location>
        <begin position="1"/>
        <end position="104"/>
    </location>
</feature>
<dbReference type="SMART" id="SM00862">
    <property type="entry name" value="Trans_reg_C"/>
    <property type="match status" value="1"/>
</dbReference>
<dbReference type="GO" id="GO:0003677">
    <property type="term" value="F:DNA binding"/>
    <property type="evidence" value="ECO:0007669"/>
    <property type="project" value="UniProtKB-UniRule"/>
</dbReference>
<dbReference type="Pfam" id="PF00486">
    <property type="entry name" value="Trans_reg_C"/>
    <property type="match status" value="1"/>
</dbReference>
<dbReference type="Proteomes" id="UP000579523">
    <property type="component" value="Unassembled WGS sequence"/>
</dbReference>
<evidence type="ECO:0000256" key="2">
    <source>
        <dbReference type="ARBA" id="ARBA00023012"/>
    </source>
</evidence>
<dbReference type="PANTHER" id="PTHR35807:SF1">
    <property type="entry name" value="TRANSCRIPTIONAL REGULATOR REDD"/>
    <property type="match status" value="1"/>
</dbReference>
<dbReference type="PANTHER" id="PTHR35807">
    <property type="entry name" value="TRANSCRIPTIONAL REGULATOR REDD-RELATED"/>
    <property type="match status" value="1"/>
</dbReference>
<dbReference type="InterPro" id="IPR005158">
    <property type="entry name" value="BTAD"/>
</dbReference>
<dbReference type="GO" id="GO:0006355">
    <property type="term" value="P:regulation of DNA-templated transcription"/>
    <property type="evidence" value="ECO:0007669"/>
    <property type="project" value="InterPro"/>
</dbReference>
<name>A0A7W7VA54_9ACTN</name>
<keyword evidence="4 6" id="KW-0238">DNA-binding</keyword>
<protein>
    <submittedName>
        <fullName evidence="8">DNA-binding SARP family transcriptional activator</fullName>
    </submittedName>
</protein>
<dbReference type="InterPro" id="IPR011990">
    <property type="entry name" value="TPR-like_helical_dom_sf"/>
</dbReference>